<protein>
    <submittedName>
        <fullName evidence="2">10233_t:CDS:1</fullName>
    </submittedName>
</protein>
<accession>A0A9N9DY57</accession>
<gene>
    <name evidence="2" type="ORF">CPELLU_LOCUS9451</name>
</gene>
<proteinExistence type="predicted"/>
<feature type="domain" description="Coiled-coil" evidence="1">
    <location>
        <begin position="5"/>
        <end position="38"/>
    </location>
</feature>
<evidence type="ECO:0000313" key="3">
    <source>
        <dbReference type="Proteomes" id="UP000789759"/>
    </source>
</evidence>
<evidence type="ECO:0000259" key="1">
    <source>
        <dbReference type="Pfam" id="PF06244"/>
    </source>
</evidence>
<dbReference type="InterPro" id="IPR036910">
    <property type="entry name" value="HMG_box_dom_sf"/>
</dbReference>
<keyword evidence="3" id="KW-1185">Reference proteome</keyword>
<dbReference type="Proteomes" id="UP000789759">
    <property type="component" value="Unassembled WGS sequence"/>
</dbReference>
<evidence type="ECO:0000313" key="2">
    <source>
        <dbReference type="EMBL" id="CAG8653473.1"/>
    </source>
</evidence>
<comment type="caution">
    <text evidence="2">The sequence shown here is derived from an EMBL/GenBank/DDBJ whole genome shotgun (WGS) entry which is preliminary data.</text>
</comment>
<reference evidence="2" key="1">
    <citation type="submission" date="2021-06" db="EMBL/GenBank/DDBJ databases">
        <authorList>
            <person name="Kallberg Y."/>
            <person name="Tangrot J."/>
            <person name="Rosling A."/>
        </authorList>
    </citation>
    <scope>NUCLEOTIDE SEQUENCE</scope>
    <source>
        <strain evidence="2">FL966</strain>
    </source>
</reference>
<dbReference type="AlphaFoldDB" id="A0A9N9DY57"/>
<dbReference type="OrthoDB" id="667577at2759"/>
<sequence length="63" mass="7424">MYKRESELPKVKAENPSLEHKAAFKLVAERWKNSPENPKVCKKPFPYSIFRHHSNDVIAFVRV</sequence>
<dbReference type="SUPFAM" id="SSF47095">
    <property type="entry name" value="HMG-box"/>
    <property type="match status" value="1"/>
</dbReference>
<dbReference type="InterPro" id="IPR054414">
    <property type="entry name" value="Ccdc124/Oxs1_C"/>
</dbReference>
<organism evidence="2 3">
    <name type="scientific">Cetraspora pellucida</name>
    <dbReference type="NCBI Taxonomy" id="1433469"/>
    <lineage>
        <taxon>Eukaryota</taxon>
        <taxon>Fungi</taxon>
        <taxon>Fungi incertae sedis</taxon>
        <taxon>Mucoromycota</taxon>
        <taxon>Glomeromycotina</taxon>
        <taxon>Glomeromycetes</taxon>
        <taxon>Diversisporales</taxon>
        <taxon>Gigasporaceae</taxon>
        <taxon>Cetraspora</taxon>
    </lineage>
</organism>
<name>A0A9N9DY57_9GLOM</name>
<dbReference type="EMBL" id="CAJVQA010007221">
    <property type="protein sequence ID" value="CAG8653473.1"/>
    <property type="molecule type" value="Genomic_DNA"/>
</dbReference>
<dbReference type="Pfam" id="PF06244">
    <property type="entry name" value="Ccdc124"/>
    <property type="match status" value="1"/>
</dbReference>
<dbReference type="CDD" id="cd00084">
    <property type="entry name" value="HMG-box_SF"/>
    <property type="match status" value="1"/>
</dbReference>